<dbReference type="EMBL" id="QHHQ01000002">
    <property type="protein sequence ID" value="RAI01773.1"/>
    <property type="molecule type" value="Genomic_DNA"/>
</dbReference>
<dbReference type="GO" id="GO:0003677">
    <property type="term" value="F:DNA binding"/>
    <property type="evidence" value="ECO:0007669"/>
    <property type="project" value="InterPro"/>
</dbReference>
<feature type="compositionally biased region" description="Polar residues" evidence="1">
    <location>
        <begin position="37"/>
        <end position="48"/>
    </location>
</feature>
<evidence type="ECO:0000256" key="1">
    <source>
        <dbReference type="SAM" id="MobiDB-lite"/>
    </source>
</evidence>
<dbReference type="Pfam" id="PF13443">
    <property type="entry name" value="HTH_26"/>
    <property type="match status" value="1"/>
</dbReference>
<dbReference type="CDD" id="cd00093">
    <property type="entry name" value="HTH_XRE"/>
    <property type="match status" value="1"/>
</dbReference>
<gene>
    <name evidence="3" type="ORF">DLJ53_10225</name>
</gene>
<evidence type="ECO:0000259" key="2">
    <source>
        <dbReference type="PROSITE" id="PS50943"/>
    </source>
</evidence>
<keyword evidence="4" id="KW-1185">Reference proteome</keyword>
<dbReference type="AlphaFoldDB" id="A0A8B2NVK0"/>
<evidence type="ECO:0000313" key="4">
    <source>
        <dbReference type="Proteomes" id="UP000249590"/>
    </source>
</evidence>
<dbReference type="PROSITE" id="PS50943">
    <property type="entry name" value="HTH_CROC1"/>
    <property type="match status" value="1"/>
</dbReference>
<dbReference type="Proteomes" id="UP000249590">
    <property type="component" value="Unassembled WGS sequence"/>
</dbReference>
<dbReference type="InterPro" id="IPR010982">
    <property type="entry name" value="Lambda_DNA-bd_dom_sf"/>
</dbReference>
<evidence type="ECO:0000313" key="3">
    <source>
        <dbReference type="EMBL" id="RAI01773.1"/>
    </source>
</evidence>
<comment type="caution">
    <text evidence="3">The sequence shown here is derived from an EMBL/GenBank/DDBJ whole genome shotgun (WGS) entry which is preliminary data.</text>
</comment>
<reference evidence="3 4" key="1">
    <citation type="submission" date="2018-05" db="EMBL/GenBank/DDBJ databases">
        <title>Acuticoccus sediminis sp. nov., isolated from deep-sea sediment of Indian Ocean.</title>
        <authorList>
            <person name="Liu X."/>
            <person name="Lai Q."/>
            <person name="Du Y."/>
            <person name="Sun F."/>
            <person name="Zhang X."/>
            <person name="Wang S."/>
            <person name="Shao Z."/>
        </authorList>
    </citation>
    <scope>NUCLEOTIDE SEQUENCE [LARGE SCALE GENOMIC DNA]</scope>
    <source>
        <strain evidence="3 4">PTG4-2</strain>
    </source>
</reference>
<dbReference type="Gene3D" id="1.10.260.40">
    <property type="entry name" value="lambda repressor-like DNA-binding domains"/>
    <property type="match status" value="1"/>
</dbReference>
<dbReference type="SUPFAM" id="SSF47413">
    <property type="entry name" value="lambda repressor-like DNA-binding domains"/>
    <property type="match status" value="1"/>
</dbReference>
<accession>A0A8B2NVK0</accession>
<sequence length="324" mass="36741">MNVDDDPRRRAGGRPAGRLGAHAERHVRAPAAARRGSINSGATMSRSRLTAADQRANYRDNLLFCCDHYRSISDLCRRVGINRQQFNRYLSGESLPSRHNHKKISDFFGLEFDELLLPHRQFIATFGRRKVESFMPPDLESFSYFMKSMAGPRARLLEDYQGFYFRHFFNFHGDGRIKRELVHWRLDDGVLVSTTKQRYMSGPGAAQRLQFVTYRGVVGSVGDRLFSIGADRIGGRDLGMSMLYPTVQKLQRLEGIMMGIGPNSARQIVSGRVVLDFLGRRIDRRDAMRRLGTFALDDPAVADDIKVSIQNDISPTEGLLIARI</sequence>
<dbReference type="InterPro" id="IPR001387">
    <property type="entry name" value="Cro/C1-type_HTH"/>
</dbReference>
<feature type="domain" description="HTH cro/C1-type" evidence="2">
    <location>
        <begin position="71"/>
        <end position="115"/>
    </location>
</feature>
<protein>
    <recommendedName>
        <fullName evidence="2">HTH cro/C1-type domain-containing protein</fullName>
    </recommendedName>
</protein>
<feature type="region of interest" description="Disordered" evidence="1">
    <location>
        <begin position="1"/>
        <end position="48"/>
    </location>
</feature>
<name>A0A8B2NVK0_9HYPH</name>
<organism evidence="3 4">
    <name type="scientific">Acuticoccus sediminis</name>
    <dbReference type="NCBI Taxonomy" id="2184697"/>
    <lineage>
        <taxon>Bacteria</taxon>
        <taxon>Pseudomonadati</taxon>
        <taxon>Pseudomonadota</taxon>
        <taxon>Alphaproteobacteria</taxon>
        <taxon>Hyphomicrobiales</taxon>
        <taxon>Amorphaceae</taxon>
        <taxon>Acuticoccus</taxon>
    </lineage>
</organism>
<proteinExistence type="predicted"/>